<comment type="caution">
    <text evidence="2">The sequence shown here is derived from an EMBL/GenBank/DDBJ whole genome shotgun (WGS) entry which is preliminary data.</text>
</comment>
<reference evidence="2 3" key="1">
    <citation type="submission" date="2024-04" db="EMBL/GenBank/DDBJ databases">
        <title>Phyllosticta paracitricarpa is synonymous to the EU quarantine fungus P. citricarpa based on phylogenomic analyses.</title>
        <authorList>
            <consortium name="Lawrence Berkeley National Laboratory"/>
            <person name="Van ingen-buijs V.A."/>
            <person name="Van westerhoven A.C."/>
            <person name="Haridas S."/>
            <person name="Skiadas P."/>
            <person name="Martin F."/>
            <person name="Groenewald J.Z."/>
            <person name="Crous P.W."/>
            <person name="Seidl M.F."/>
        </authorList>
    </citation>
    <scope>NUCLEOTIDE SEQUENCE [LARGE SCALE GENOMIC DNA]</scope>
    <source>
        <strain evidence="2 3">CPC 17464</strain>
    </source>
</reference>
<feature type="region of interest" description="Disordered" evidence="1">
    <location>
        <begin position="1"/>
        <end position="176"/>
    </location>
</feature>
<feature type="compositionally biased region" description="Low complexity" evidence="1">
    <location>
        <begin position="163"/>
        <end position="172"/>
    </location>
</feature>
<dbReference type="Proteomes" id="UP001360953">
    <property type="component" value="Unassembled WGS sequence"/>
</dbReference>
<evidence type="ECO:0000256" key="1">
    <source>
        <dbReference type="SAM" id="MobiDB-lite"/>
    </source>
</evidence>
<proteinExistence type="predicted"/>
<name>A0ABR1LT55_9PEZI</name>
<feature type="compositionally biased region" description="Basic and acidic residues" evidence="1">
    <location>
        <begin position="148"/>
        <end position="159"/>
    </location>
</feature>
<evidence type="ECO:0000313" key="3">
    <source>
        <dbReference type="Proteomes" id="UP001360953"/>
    </source>
</evidence>
<dbReference type="RefSeq" id="XP_066656050.1">
    <property type="nucleotide sequence ID" value="XM_066802533.1"/>
</dbReference>
<evidence type="ECO:0000313" key="2">
    <source>
        <dbReference type="EMBL" id="KAK7538363.1"/>
    </source>
</evidence>
<feature type="compositionally biased region" description="Polar residues" evidence="1">
    <location>
        <begin position="84"/>
        <end position="96"/>
    </location>
</feature>
<feature type="compositionally biased region" description="Low complexity" evidence="1">
    <location>
        <begin position="97"/>
        <end position="109"/>
    </location>
</feature>
<dbReference type="GeneID" id="92035439"/>
<feature type="compositionally biased region" description="Polar residues" evidence="1">
    <location>
        <begin position="53"/>
        <end position="62"/>
    </location>
</feature>
<sequence length="355" mass="39854">MFSHNMYSVTGDEMDIEPSSADSSPGDTTTTKSGRQINPPKRYADETFPTKGSPEQPTSTPKVSPKRSAEEELESPDSGKKSKLNTGEGQSRTPFAQHQQQQQQQQQQQPRYQFRERGGPSGNNGGKNSYGFVGVPGRGSNEGSWRPDSNKDETNKGNEKPMTAQTSQAARQQRPEIKGGMIIHGRHYSKYLRQHRPAPSVEEQKHITQITDGSGEEVYCKKRYHIVLRTQSNHIITVPLYSKKAGLMTQDPVLLHEYLQVVKKGYNGTVRNPTHNNEVVLRVQSIYGHWVSSFLENGHPVSWAHFLEPHSVHKKEDLQVVGELEPDSYNQLMNLFSTYFSANPLPVQAQTFGNP</sequence>
<organism evidence="2 3">
    <name type="scientific">Phyllosticta citribraziliensis</name>
    <dbReference type="NCBI Taxonomy" id="989973"/>
    <lineage>
        <taxon>Eukaryota</taxon>
        <taxon>Fungi</taxon>
        <taxon>Dikarya</taxon>
        <taxon>Ascomycota</taxon>
        <taxon>Pezizomycotina</taxon>
        <taxon>Dothideomycetes</taxon>
        <taxon>Dothideomycetes incertae sedis</taxon>
        <taxon>Botryosphaeriales</taxon>
        <taxon>Phyllostictaceae</taxon>
        <taxon>Phyllosticta</taxon>
    </lineage>
</organism>
<protein>
    <submittedName>
        <fullName evidence="2">Uncharacterized protein</fullName>
    </submittedName>
</protein>
<dbReference type="EMBL" id="JBBPEH010000005">
    <property type="protein sequence ID" value="KAK7538363.1"/>
    <property type="molecule type" value="Genomic_DNA"/>
</dbReference>
<feature type="compositionally biased region" description="Polar residues" evidence="1">
    <location>
        <begin position="20"/>
        <end position="36"/>
    </location>
</feature>
<keyword evidence="3" id="KW-1185">Reference proteome</keyword>
<accession>A0ABR1LT55</accession>
<gene>
    <name evidence="2" type="ORF">J3D65DRAFT_657864</name>
</gene>